<dbReference type="HOGENOM" id="CLU_108696_16_0_0"/>
<dbReference type="eggNOG" id="COG0236">
    <property type="taxonomic scope" value="Bacteria"/>
</dbReference>
<accession>H1XUC5</accession>
<dbReference type="Proteomes" id="UP000004671">
    <property type="component" value="Chromosome"/>
</dbReference>
<dbReference type="EMBL" id="CP018099">
    <property type="protein sequence ID" value="APF18773.1"/>
    <property type="molecule type" value="Genomic_DNA"/>
</dbReference>
<dbReference type="InterPro" id="IPR036736">
    <property type="entry name" value="ACP-like_sf"/>
</dbReference>
<dbReference type="Proteomes" id="UP000183868">
    <property type="component" value="Chromosome"/>
</dbReference>
<evidence type="ECO:0000313" key="4">
    <source>
        <dbReference type="Proteomes" id="UP000004671"/>
    </source>
</evidence>
<organism evidence="3 4">
    <name type="scientific">Caldithrix abyssi DSM 13497</name>
    <dbReference type="NCBI Taxonomy" id="880073"/>
    <lineage>
        <taxon>Bacteria</taxon>
        <taxon>Pseudomonadati</taxon>
        <taxon>Calditrichota</taxon>
        <taxon>Calditrichia</taxon>
        <taxon>Calditrichales</taxon>
        <taxon>Calditrichaceae</taxon>
        <taxon>Caldithrix</taxon>
    </lineage>
</organism>
<evidence type="ECO:0000313" key="2">
    <source>
        <dbReference type="EMBL" id="APF18773.1"/>
    </source>
</evidence>
<proteinExistence type="predicted"/>
<keyword evidence="4" id="KW-1185">Reference proteome</keyword>
<dbReference type="InParanoid" id="H1XUC5"/>
<dbReference type="PROSITE" id="PS50075">
    <property type="entry name" value="CARRIER"/>
    <property type="match status" value="1"/>
</dbReference>
<gene>
    <name evidence="2" type="primary">acyl</name>
    <name evidence="2" type="ORF">Cabys_2024</name>
    <name evidence="3" type="ORF">Calab_3145</name>
</gene>
<protein>
    <submittedName>
        <fullName evidence="2">Acyl carrier protein</fullName>
    </submittedName>
</protein>
<dbReference type="RefSeq" id="WP_006930105.1">
    <property type="nucleotide sequence ID" value="NZ_CM001402.1"/>
</dbReference>
<dbReference type="Gene3D" id="1.10.1200.10">
    <property type="entry name" value="ACP-like"/>
    <property type="match status" value="1"/>
</dbReference>
<dbReference type="SUPFAM" id="SSF47336">
    <property type="entry name" value="ACP-like"/>
    <property type="match status" value="1"/>
</dbReference>
<dbReference type="KEGG" id="caby:Cabys_2024"/>
<reference evidence="2 5" key="2">
    <citation type="submission" date="2016-11" db="EMBL/GenBank/DDBJ databases">
        <title>Genomic analysis of Caldithrix abyssi and proposal of a novel bacterial phylum Caldithrichaeota.</title>
        <authorList>
            <person name="Kublanov I."/>
            <person name="Sigalova O."/>
            <person name="Gavrilov S."/>
            <person name="Lebedinsky A."/>
            <person name="Ivanova N."/>
            <person name="Daum C."/>
            <person name="Reddy T."/>
            <person name="Klenk H.P."/>
            <person name="Goker M."/>
            <person name="Reva O."/>
            <person name="Miroshnichenko M."/>
            <person name="Kyprides N."/>
            <person name="Woyke T."/>
            <person name="Gelfand M."/>
        </authorList>
    </citation>
    <scope>NUCLEOTIDE SEQUENCE [LARGE SCALE GENOMIC DNA]</scope>
    <source>
        <strain evidence="2 5">LF13</strain>
    </source>
</reference>
<dbReference type="STRING" id="880073.Cabys_2024"/>
<dbReference type="EMBL" id="CM001402">
    <property type="protein sequence ID" value="EHO42751.1"/>
    <property type="molecule type" value="Genomic_DNA"/>
</dbReference>
<evidence type="ECO:0000259" key="1">
    <source>
        <dbReference type="PROSITE" id="PS50075"/>
    </source>
</evidence>
<dbReference type="AlphaFoldDB" id="H1XUC5"/>
<evidence type="ECO:0000313" key="3">
    <source>
        <dbReference type="EMBL" id="EHO42751.1"/>
    </source>
</evidence>
<dbReference type="InterPro" id="IPR009081">
    <property type="entry name" value="PP-bd_ACP"/>
</dbReference>
<reference evidence="3 4" key="1">
    <citation type="submission" date="2011-09" db="EMBL/GenBank/DDBJ databases">
        <title>The permanent draft genome of Caldithrix abyssi DSM 13497.</title>
        <authorList>
            <consortium name="US DOE Joint Genome Institute (JGI-PGF)"/>
            <person name="Lucas S."/>
            <person name="Han J."/>
            <person name="Lapidus A."/>
            <person name="Bruce D."/>
            <person name="Goodwin L."/>
            <person name="Pitluck S."/>
            <person name="Peters L."/>
            <person name="Kyrpides N."/>
            <person name="Mavromatis K."/>
            <person name="Ivanova N."/>
            <person name="Mikhailova N."/>
            <person name="Chertkov O."/>
            <person name="Detter J.C."/>
            <person name="Tapia R."/>
            <person name="Han C."/>
            <person name="Land M."/>
            <person name="Hauser L."/>
            <person name="Markowitz V."/>
            <person name="Cheng J.-F."/>
            <person name="Hugenholtz P."/>
            <person name="Woyke T."/>
            <person name="Wu D."/>
            <person name="Spring S."/>
            <person name="Brambilla E."/>
            <person name="Klenk H.-P."/>
            <person name="Eisen J.A."/>
        </authorList>
    </citation>
    <scope>NUCLEOTIDE SEQUENCE [LARGE SCALE GENOMIC DNA]</scope>
    <source>
        <strain evidence="3 4">DSM 13497</strain>
    </source>
</reference>
<feature type="domain" description="Carrier" evidence="1">
    <location>
        <begin position="1"/>
        <end position="78"/>
    </location>
</feature>
<name>H1XUC5_CALAY</name>
<evidence type="ECO:0000313" key="5">
    <source>
        <dbReference type="Proteomes" id="UP000183868"/>
    </source>
</evidence>
<dbReference type="PaxDb" id="880073-Calab_3145"/>
<sequence>MEKKIRNFIVDNFLFGDNSVTFSDDDSLSENGIIDSTGILGLVNFLESEFQISIENEEITPENLDSINKIVQFIKMKIGQMSMAD</sequence>